<feature type="domain" description="HTH lysR-type" evidence="5">
    <location>
        <begin position="1"/>
        <end position="59"/>
    </location>
</feature>
<evidence type="ECO:0000256" key="1">
    <source>
        <dbReference type="ARBA" id="ARBA00009437"/>
    </source>
</evidence>
<dbReference type="SUPFAM" id="SSF46785">
    <property type="entry name" value="Winged helix' DNA-binding domain"/>
    <property type="match status" value="1"/>
</dbReference>
<dbReference type="CDD" id="cd08422">
    <property type="entry name" value="PBP2_CrgA_like"/>
    <property type="match status" value="1"/>
</dbReference>
<dbReference type="KEGG" id="rhg:EXZ61_01490"/>
<reference evidence="7" key="1">
    <citation type="submission" date="2019-02" db="EMBL/GenBank/DDBJ databases">
        <title>Complete genome sequence of Rhodoferax sp. Gr-4.</title>
        <authorList>
            <person name="Jin L."/>
        </authorList>
    </citation>
    <scope>NUCLEOTIDE SEQUENCE [LARGE SCALE GENOMIC DNA]</scope>
    <source>
        <strain evidence="7">Gr-4</strain>
    </source>
</reference>
<proteinExistence type="inferred from homology"/>
<dbReference type="PRINTS" id="PR00039">
    <property type="entry name" value="HTHLYSR"/>
</dbReference>
<evidence type="ECO:0000313" key="6">
    <source>
        <dbReference type="EMBL" id="QDL52949.1"/>
    </source>
</evidence>
<evidence type="ECO:0000313" key="7">
    <source>
        <dbReference type="Proteomes" id="UP000317365"/>
    </source>
</evidence>
<evidence type="ECO:0000256" key="4">
    <source>
        <dbReference type="ARBA" id="ARBA00023163"/>
    </source>
</evidence>
<name>A0A515EK30_9BURK</name>
<dbReference type="Pfam" id="PF00126">
    <property type="entry name" value="HTH_1"/>
    <property type="match status" value="1"/>
</dbReference>
<dbReference type="PROSITE" id="PS50931">
    <property type="entry name" value="HTH_LYSR"/>
    <property type="match status" value="1"/>
</dbReference>
<dbReference type="Pfam" id="PF03466">
    <property type="entry name" value="LysR_substrate"/>
    <property type="match status" value="1"/>
</dbReference>
<dbReference type="GO" id="GO:0003700">
    <property type="term" value="F:DNA-binding transcription factor activity"/>
    <property type="evidence" value="ECO:0007669"/>
    <property type="project" value="InterPro"/>
</dbReference>
<evidence type="ECO:0000259" key="5">
    <source>
        <dbReference type="PROSITE" id="PS50931"/>
    </source>
</evidence>
<dbReference type="SUPFAM" id="SSF53850">
    <property type="entry name" value="Periplasmic binding protein-like II"/>
    <property type="match status" value="1"/>
</dbReference>
<dbReference type="InterPro" id="IPR058163">
    <property type="entry name" value="LysR-type_TF_proteobact-type"/>
</dbReference>
<evidence type="ECO:0000256" key="2">
    <source>
        <dbReference type="ARBA" id="ARBA00023015"/>
    </source>
</evidence>
<dbReference type="Proteomes" id="UP000317365">
    <property type="component" value="Chromosome"/>
</dbReference>
<keyword evidence="3" id="KW-0238">DNA-binding</keyword>
<comment type="similarity">
    <text evidence="1">Belongs to the LysR transcriptional regulatory family.</text>
</comment>
<dbReference type="PANTHER" id="PTHR30537:SF80">
    <property type="entry name" value="TRANSCRIPTIONAL REGULATOR"/>
    <property type="match status" value="1"/>
</dbReference>
<dbReference type="GO" id="GO:0003677">
    <property type="term" value="F:DNA binding"/>
    <property type="evidence" value="ECO:0007669"/>
    <property type="project" value="UniProtKB-KW"/>
</dbReference>
<dbReference type="Gene3D" id="3.40.190.290">
    <property type="match status" value="1"/>
</dbReference>
<sequence>MDRLQTMQTFVRVVETGSFSAVAREQSTTQSAVSKQVAALEKYLGVRLLARSTRSLSLTDEGLRYFEETRRLVGEISEAEAHLRQGERTLSGPLRVATAVGYGLRVLLPHVQSFMQLNPDVQLDFKLDDGYVDLVEQGVDVAVRLGALADSTLIARRVATSQRLLVVGKKYIKKLGKSKPLPRVPQDLLSHDCLIYTGLRTRNNWEFSTADGSSVAVRVHGPMQTNSSEVLRASLLAGAGIGYMPDWTFADLLASGEVVVLMPQWQVPPIPIHLVSPAARKHSAKVRAFNEHIANALRVE</sequence>
<gene>
    <name evidence="6" type="ORF">EXZ61_01490</name>
</gene>
<reference evidence="7" key="2">
    <citation type="journal article" date="2020" name="Int. J. Syst. Evol. Microbiol.">
        <title>Genomic insights into a novel species Rhodoferax aquaticus sp. nov., isolated from freshwater.</title>
        <authorList>
            <person name="Li T."/>
            <person name="Zhuo Y."/>
            <person name="Jin C.Z."/>
            <person name="Wu X."/>
            <person name="Ko S.R."/>
            <person name="Jin F.J."/>
            <person name="Ahn C.Y."/>
            <person name="Oh H.M."/>
            <person name="Lee H.G."/>
            <person name="Jin L."/>
        </authorList>
    </citation>
    <scope>NUCLEOTIDE SEQUENCE [LARGE SCALE GENOMIC DNA]</scope>
    <source>
        <strain evidence="7">Gr-4</strain>
    </source>
</reference>
<dbReference type="AlphaFoldDB" id="A0A515EK30"/>
<organism evidence="6 7">
    <name type="scientific">Rhodoferax aquaticus</name>
    <dbReference type="NCBI Taxonomy" id="2527691"/>
    <lineage>
        <taxon>Bacteria</taxon>
        <taxon>Pseudomonadati</taxon>
        <taxon>Pseudomonadota</taxon>
        <taxon>Betaproteobacteria</taxon>
        <taxon>Burkholderiales</taxon>
        <taxon>Comamonadaceae</taxon>
        <taxon>Rhodoferax</taxon>
    </lineage>
</organism>
<dbReference type="RefSeq" id="WP_142808402.1">
    <property type="nucleotide sequence ID" value="NZ_CP036282.1"/>
</dbReference>
<evidence type="ECO:0000256" key="3">
    <source>
        <dbReference type="ARBA" id="ARBA00023125"/>
    </source>
</evidence>
<accession>A0A515EK30</accession>
<keyword evidence="4" id="KW-0804">Transcription</keyword>
<keyword evidence="7" id="KW-1185">Reference proteome</keyword>
<dbReference type="InterPro" id="IPR000847">
    <property type="entry name" value="LysR_HTH_N"/>
</dbReference>
<dbReference type="EMBL" id="CP036282">
    <property type="protein sequence ID" value="QDL52949.1"/>
    <property type="molecule type" value="Genomic_DNA"/>
</dbReference>
<dbReference type="FunFam" id="1.10.10.10:FF:000001">
    <property type="entry name" value="LysR family transcriptional regulator"/>
    <property type="match status" value="1"/>
</dbReference>
<dbReference type="InterPro" id="IPR036390">
    <property type="entry name" value="WH_DNA-bd_sf"/>
</dbReference>
<dbReference type="PANTHER" id="PTHR30537">
    <property type="entry name" value="HTH-TYPE TRANSCRIPTIONAL REGULATOR"/>
    <property type="match status" value="1"/>
</dbReference>
<dbReference type="Gene3D" id="1.10.10.10">
    <property type="entry name" value="Winged helix-like DNA-binding domain superfamily/Winged helix DNA-binding domain"/>
    <property type="match status" value="1"/>
</dbReference>
<dbReference type="InterPro" id="IPR005119">
    <property type="entry name" value="LysR_subst-bd"/>
</dbReference>
<dbReference type="InterPro" id="IPR036388">
    <property type="entry name" value="WH-like_DNA-bd_sf"/>
</dbReference>
<keyword evidence="2" id="KW-0805">Transcription regulation</keyword>
<protein>
    <submittedName>
        <fullName evidence="6">LysR family transcriptional regulator</fullName>
    </submittedName>
</protein>